<accession>A0A3P6Q6Z7</accession>
<sequence length="79" mass="9225">MKRTPTNTRVIELTIPKKESKWWPRLMKEKEKVRVYFPSWAFCLIKLDDQAKATNLSFASKHDRCNSPSNSSAKLISKI</sequence>
<dbReference type="EMBL" id="UYRV01000792">
    <property type="protein sequence ID" value="VDK45532.1"/>
    <property type="molecule type" value="Genomic_DNA"/>
</dbReference>
<dbReference type="SUPFAM" id="SSF49764">
    <property type="entry name" value="HSP20-like chaperones"/>
    <property type="match status" value="1"/>
</dbReference>
<proteinExistence type="predicted"/>
<dbReference type="InterPro" id="IPR008978">
    <property type="entry name" value="HSP20-like_chaperone"/>
</dbReference>
<dbReference type="AlphaFoldDB" id="A0A3P6Q6Z7"/>
<dbReference type="Proteomes" id="UP000271889">
    <property type="component" value="Unassembled WGS sequence"/>
</dbReference>
<keyword evidence="3" id="KW-1185">Reference proteome</keyword>
<dbReference type="Gene3D" id="2.60.40.790">
    <property type="match status" value="1"/>
</dbReference>
<name>A0A3P6Q6Z7_CYLGO</name>
<dbReference type="OrthoDB" id="1564555at2759"/>
<evidence type="ECO:0000313" key="2">
    <source>
        <dbReference type="EMBL" id="VDK45532.1"/>
    </source>
</evidence>
<gene>
    <name evidence="2" type="ORF">CGOC_LOCUS540</name>
</gene>
<feature type="compositionally biased region" description="Polar residues" evidence="1">
    <location>
        <begin position="66"/>
        <end position="79"/>
    </location>
</feature>
<evidence type="ECO:0008006" key="4">
    <source>
        <dbReference type="Google" id="ProtNLM"/>
    </source>
</evidence>
<organism evidence="2 3">
    <name type="scientific">Cylicostephanus goldi</name>
    <name type="common">Nematode worm</name>
    <dbReference type="NCBI Taxonomy" id="71465"/>
    <lineage>
        <taxon>Eukaryota</taxon>
        <taxon>Metazoa</taxon>
        <taxon>Ecdysozoa</taxon>
        <taxon>Nematoda</taxon>
        <taxon>Chromadorea</taxon>
        <taxon>Rhabditida</taxon>
        <taxon>Rhabditina</taxon>
        <taxon>Rhabditomorpha</taxon>
        <taxon>Strongyloidea</taxon>
        <taxon>Strongylidae</taxon>
        <taxon>Cylicostephanus</taxon>
    </lineage>
</organism>
<evidence type="ECO:0000256" key="1">
    <source>
        <dbReference type="SAM" id="MobiDB-lite"/>
    </source>
</evidence>
<protein>
    <recommendedName>
        <fullName evidence="4">CS domain-containing protein</fullName>
    </recommendedName>
</protein>
<evidence type="ECO:0000313" key="3">
    <source>
        <dbReference type="Proteomes" id="UP000271889"/>
    </source>
</evidence>
<reference evidence="2 3" key="1">
    <citation type="submission" date="2018-11" db="EMBL/GenBank/DDBJ databases">
        <authorList>
            <consortium name="Pathogen Informatics"/>
        </authorList>
    </citation>
    <scope>NUCLEOTIDE SEQUENCE [LARGE SCALE GENOMIC DNA]</scope>
</reference>
<feature type="region of interest" description="Disordered" evidence="1">
    <location>
        <begin position="60"/>
        <end position="79"/>
    </location>
</feature>